<keyword evidence="3" id="KW-1185">Reference proteome</keyword>
<reference evidence="2" key="2">
    <citation type="submission" date="2020-09" db="EMBL/GenBank/DDBJ databases">
        <authorList>
            <person name="Sun Q."/>
            <person name="Zhou Y."/>
        </authorList>
    </citation>
    <scope>NUCLEOTIDE SEQUENCE</scope>
    <source>
        <strain evidence="2">CGMCC 4.7110</strain>
    </source>
</reference>
<feature type="region of interest" description="Disordered" evidence="1">
    <location>
        <begin position="92"/>
        <end position="123"/>
    </location>
</feature>
<evidence type="ECO:0000256" key="1">
    <source>
        <dbReference type="SAM" id="MobiDB-lite"/>
    </source>
</evidence>
<dbReference type="EMBL" id="BMML01000018">
    <property type="protein sequence ID" value="GGN29935.1"/>
    <property type="molecule type" value="Genomic_DNA"/>
</dbReference>
<dbReference type="Proteomes" id="UP000653411">
    <property type="component" value="Unassembled WGS sequence"/>
</dbReference>
<organism evidence="2 3">
    <name type="scientific">Streptomyces fuscichromogenes</name>
    <dbReference type="NCBI Taxonomy" id="1324013"/>
    <lineage>
        <taxon>Bacteria</taxon>
        <taxon>Bacillati</taxon>
        <taxon>Actinomycetota</taxon>
        <taxon>Actinomycetes</taxon>
        <taxon>Kitasatosporales</taxon>
        <taxon>Streptomycetaceae</taxon>
        <taxon>Streptomyces</taxon>
    </lineage>
</organism>
<comment type="caution">
    <text evidence="2">The sequence shown here is derived from an EMBL/GenBank/DDBJ whole genome shotgun (WGS) entry which is preliminary data.</text>
</comment>
<name>A0A917XIU2_9ACTN</name>
<evidence type="ECO:0000313" key="2">
    <source>
        <dbReference type="EMBL" id="GGN29935.1"/>
    </source>
</evidence>
<accession>A0A917XIU2</accession>
<protein>
    <submittedName>
        <fullName evidence="2">Uncharacterized protein</fullName>
    </submittedName>
</protein>
<proteinExistence type="predicted"/>
<dbReference type="AlphaFoldDB" id="A0A917XIU2"/>
<evidence type="ECO:0000313" key="3">
    <source>
        <dbReference type="Proteomes" id="UP000653411"/>
    </source>
</evidence>
<reference evidence="2" key="1">
    <citation type="journal article" date="2014" name="Int. J. Syst. Evol. Microbiol.">
        <title>Complete genome sequence of Corynebacterium casei LMG S-19264T (=DSM 44701T), isolated from a smear-ripened cheese.</title>
        <authorList>
            <consortium name="US DOE Joint Genome Institute (JGI-PGF)"/>
            <person name="Walter F."/>
            <person name="Albersmeier A."/>
            <person name="Kalinowski J."/>
            <person name="Ruckert C."/>
        </authorList>
    </citation>
    <scope>NUCLEOTIDE SEQUENCE</scope>
    <source>
        <strain evidence="2">CGMCC 4.7110</strain>
    </source>
</reference>
<sequence length="123" mass="12729">MSPWRSPACGGDTDQGRERWARLHDQLRASHPVLLADPAPPVEEAPADPAVPAGEVLLPISRVDPDPAALACEDNKLQALIRASGLPPAVLLATGHPGTRRRVPGTGTQPAADGRPGYGAGGR</sequence>
<gene>
    <name evidence="2" type="ORF">GCM10011578_066670</name>
</gene>